<feature type="compositionally biased region" description="Basic and acidic residues" evidence="1">
    <location>
        <begin position="69"/>
        <end position="96"/>
    </location>
</feature>
<sequence>MSRTEERGGSRLTRRRRAERLSELTVRVSSGDEAATIVIAQRRSSDGPLFLFEETIEAVTRRTGGGGESEMRRGKLEKDDDRWVMAPTESRRHGDGDDVCGGLYGVSGDGGGRTKLVWVGLCVLSLALEAESQEMQRQKSLRS</sequence>
<comment type="caution">
    <text evidence="2">The sequence shown here is derived from an EMBL/GenBank/DDBJ whole genome shotgun (WGS) entry which is preliminary data.</text>
</comment>
<dbReference type="Proteomes" id="UP001341840">
    <property type="component" value="Unassembled WGS sequence"/>
</dbReference>
<accession>A0ABU6XD45</accession>
<gene>
    <name evidence="2" type="ORF">PIB30_039377</name>
</gene>
<evidence type="ECO:0000313" key="2">
    <source>
        <dbReference type="EMBL" id="MED6195597.1"/>
    </source>
</evidence>
<dbReference type="EMBL" id="JASCZI010211656">
    <property type="protein sequence ID" value="MED6195597.1"/>
    <property type="molecule type" value="Genomic_DNA"/>
</dbReference>
<keyword evidence="3" id="KW-1185">Reference proteome</keyword>
<protein>
    <submittedName>
        <fullName evidence="2">Uncharacterized protein</fullName>
    </submittedName>
</protein>
<name>A0ABU6XD45_9FABA</name>
<reference evidence="2 3" key="1">
    <citation type="journal article" date="2023" name="Plants (Basel)">
        <title>Bridging the Gap: Combining Genomics and Transcriptomics Approaches to Understand Stylosanthes scabra, an Orphan Legume from the Brazilian Caatinga.</title>
        <authorList>
            <person name="Ferreira-Neto J.R.C."/>
            <person name="da Silva M.D."/>
            <person name="Binneck E."/>
            <person name="de Melo N.F."/>
            <person name="da Silva R.H."/>
            <person name="de Melo A.L.T.M."/>
            <person name="Pandolfi V."/>
            <person name="Bustamante F.O."/>
            <person name="Brasileiro-Vidal A.C."/>
            <person name="Benko-Iseppon A.M."/>
        </authorList>
    </citation>
    <scope>NUCLEOTIDE SEQUENCE [LARGE SCALE GENOMIC DNA]</scope>
    <source>
        <tissue evidence="2">Leaves</tissue>
    </source>
</reference>
<proteinExistence type="predicted"/>
<evidence type="ECO:0000313" key="3">
    <source>
        <dbReference type="Proteomes" id="UP001341840"/>
    </source>
</evidence>
<feature type="region of interest" description="Disordered" evidence="1">
    <location>
        <begin position="61"/>
        <end position="99"/>
    </location>
</feature>
<organism evidence="2 3">
    <name type="scientific">Stylosanthes scabra</name>
    <dbReference type="NCBI Taxonomy" id="79078"/>
    <lineage>
        <taxon>Eukaryota</taxon>
        <taxon>Viridiplantae</taxon>
        <taxon>Streptophyta</taxon>
        <taxon>Embryophyta</taxon>
        <taxon>Tracheophyta</taxon>
        <taxon>Spermatophyta</taxon>
        <taxon>Magnoliopsida</taxon>
        <taxon>eudicotyledons</taxon>
        <taxon>Gunneridae</taxon>
        <taxon>Pentapetalae</taxon>
        <taxon>rosids</taxon>
        <taxon>fabids</taxon>
        <taxon>Fabales</taxon>
        <taxon>Fabaceae</taxon>
        <taxon>Papilionoideae</taxon>
        <taxon>50 kb inversion clade</taxon>
        <taxon>dalbergioids sensu lato</taxon>
        <taxon>Dalbergieae</taxon>
        <taxon>Pterocarpus clade</taxon>
        <taxon>Stylosanthes</taxon>
    </lineage>
</organism>
<evidence type="ECO:0000256" key="1">
    <source>
        <dbReference type="SAM" id="MobiDB-lite"/>
    </source>
</evidence>